<comment type="subcellular location">
    <subcellularLocation>
        <location evidence="1 12">Endoplasmic reticulum membrane</location>
        <topology evidence="1 12">Multi-pass membrane protein</topology>
    </subcellularLocation>
</comment>
<dbReference type="GO" id="GO:0005789">
    <property type="term" value="C:endoplasmic reticulum membrane"/>
    <property type="evidence" value="ECO:0007669"/>
    <property type="project" value="UniProtKB-SubCell"/>
</dbReference>
<comment type="caution">
    <text evidence="14">The sequence shown here is derived from an EMBL/GenBank/DDBJ whole genome shotgun (WGS) entry which is preliminary data.</text>
</comment>
<evidence type="ECO:0000256" key="1">
    <source>
        <dbReference type="ARBA" id="ARBA00004477"/>
    </source>
</evidence>
<reference evidence="14 15" key="1">
    <citation type="journal article" date="2013" name="Curr. Biol.">
        <title>The Genome of the Foraminiferan Reticulomyxa filosa.</title>
        <authorList>
            <person name="Glockner G."/>
            <person name="Hulsmann N."/>
            <person name="Schleicher M."/>
            <person name="Noegel A.A."/>
            <person name="Eichinger L."/>
            <person name="Gallinger C."/>
            <person name="Pawlowski J."/>
            <person name="Sierra R."/>
            <person name="Euteneuer U."/>
            <person name="Pillet L."/>
            <person name="Moustafa A."/>
            <person name="Platzer M."/>
            <person name="Groth M."/>
            <person name="Szafranski K."/>
            <person name="Schliwa M."/>
        </authorList>
    </citation>
    <scope>NUCLEOTIDE SEQUENCE [LARGE SCALE GENOMIC DNA]</scope>
</reference>
<feature type="transmembrane region" description="Helical" evidence="12">
    <location>
        <begin position="251"/>
        <end position="270"/>
    </location>
</feature>
<evidence type="ECO:0000256" key="9">
    <source>
        <dbReference type="ARBA" id="ARBA00023136"/>
    </source>
</evidence>
<feature type="transmembrane region" description="Helical" evidence="12">
    <location>
        <begin position="84"/>
        <end position="104"/>
    </location>
</feature>
<dbReference type="GO" id="GO:0052917">
    <property type="term" value="F:dol-P-Man:Man(7)GlcNAc(2)-PP-Dol alpha-1,6-mannosyltransferase activity"/>
    <property type="evidence" value="ECO:0007669"/>
    <property type="project" value="UniProtKB-EC"/>
</dbReference>
<dbReference type="AlphaFoldDB" id="X6LBD5"/>
<evidence type="ECO:0000256" key="5">
    <source>
        <dbReference type="ARBA" id="ARBA00022679"/>
    </source>
</evidence>
<dbReference type="EC" id="2.4.1.-" evidence="12"/>
<keyword evidence="8 12" id="KW-1133">Transmembrane helix</keyword>
<evidence type="ECO:0000256" key="3">
    <source>
        <dbReference type="ARBA" id="ARBA00007063"/>
    </source>
</evidence>
<evidence type="ECO:0000256" key="6">
    <source>
        <dbReference type="ARBA" id="ARBA00022692"/>
    </source>
</evidence>
<gene>
    <name evidence="14" type="ORF">RFI_38153</name>
</gene>
<keyword evidence="15" id="KW-1185">Reference proteome</keyword>
<evidence type="ECO:0000256" key="13">
    <source>
        <dbReference type="SAM" id="MobiDB-lite"/>
    </source>
</evidence>
<protein>
    <recommendedName>
        <fullName evidence="12">Mannosyltransferase</fullName>
        <ecNumber evidence="12">2.4.1.-</ecNumber>
    </recommendedName>
</protein>
<sequence length="333" mass="38383">MLSRLNSNFWLDFLLLTIGIIYVWVCPFTKVEESFNMQASHDLLFHFRDWSQFDHHAFPGLDLKSGLRGSKSISKVQKPTKQGFFVVVLLGAIIEHKVVMQYMVRMNLMMVNLLTMCLFRNAWIRILCTQSISHQELSWTAPLANEAETTTPLDPQISPKTKHHKKHLRHREHAASGSNTGNAGKRKESDFALDSVYQCLVSTRSGENASDTCQIQQKQCLLNLLACYLKSQKQGRGNDDHVKRGEWMEKYWFRYALVFNILLVAQMHYLYYISRLLPNCLALPLATLAWKFYLEQRFTCAITALAISTIIFRCDTIVLAVPMIAFILIKRKS</sequence>
<evidence type="ECO:0000313" key="15">
    <source>
        <dbReference type="Proteomes" id="UP000023152"/>
    </source>
</evidence>
<dbReference type="EMBL" id="ASPP01044271">
    <property type="protein sequence ID" value="ETN99327.1"/>
    <property type="molecule type" value="Genomic_DNA"/>
</dbReference>
<keyword evidence="6 12" id="KW-0812">Transmembrane</keyword>
<proteinExistence type="inferred from homology"/>
<comment type="pathway">
    <text evidence="2">Protein modification; protein glycosylation.</text>
</comment>
<evidence type="ECO:0000256" key="7">
    <source>
        <dbReference type="ARBA" id="ARBA00022824"/>
    </source>
</evidence>
<keyword evidence="5" id="KW-0808">Transferase</keyword>
<accession>X6LBD5</accession>
<dbReference type="Pfam" id="PF03901">
    <property type="entry name" value="Glyco_transf_22"/>
    <property type="match status" value="1"/>
</dbReference>
<dbReference type="InterPro" id="IPR005599">
    <property type="entry name" value="GPI_mannosylTrfase"/>
</dbReference>
<dbReference type="OrthoDB" id="19039at2759"/>
<comment type="caution">
    <text evidence="12">Lacks conserved residue(s) required for the propagation of feature annotation.</text>
</comment>
<evidence type="ECO:0000256" key="8">
    <source>
        <dbReference type="ARBA" id="ARBA00022989"/>
    </source>
</evidence>
<evidence type="ECO:0000256" key="12">
    <source>
        <dbReference type="RuleBase" id="RU363075"/>
    </source>
</evidence>
<name>X6LBD5_RETFI</name>
<evidence type="ECO:0000313" key="14">
    <source>
        <dbReference type="EMBL" id="ETN99327.1"/>
    </source>
</evidence>
<comment type="function">
    <text evidence="10">Mannosyltransferase that operates in the biosynthetic pathway of dolichol-linked oligosaccharides, the glycan precursors employed in protein asparagine (N)-glycosylation. The assembly of dolichol-linked oligosaccharides begins on the cytosolic side of the endoplasmic reticulum membrane and finishes in its lumen. The sequential addition of sugars to dolichol pyrophosphate produces dolichol-linked oligosaccharides containing fourteen sugars, including two GlcNAcs, nine mannoses and three glucoses. Once assembled, the oligosaccharide is transferred from the lipid to nascent proteins by oligosaccharyltransferases. In the lumen of the endoplasmic reticulum, adds the eighth mannose residue in an alpha-1,6 linkage onto Man(7)GlcNAc(2)-PP-dolichol to produce Man(8)GlcNAc(2)-PP-dolichol.</text>
</comment>
<comment type="catalytic activity">
    <reaction evidence="11">
        <text>an alpha-D-Man-(1-&gt;2)-alpha-D-Man-(1-&gt;2)-alpha-D-Man-(1-&gt;3)-[alpha-D-Man-(1-&gt;2)-alpha-D-Man-(1-&gt;3)-alpha-D-Man-(1-&gt;6)]-beta-D-Man-(1-&gt;4)-beta-D-GlcNAc-(1-&gt;4)-alpha-D-GlcNAc-diphospho-di-trans,poly-cis-dolichol + a di-trans,poly-cis-dolichyl beta-D-mannosyl phosphate = an alpha-D-Man-(1-&gt;2)-alpha-D-Man-(1-&gt;2)-alpha-D-Man-(1-&gt;3)-[alpha-D-Man-(1-&gt;2)-alpha-D-Man-(1-&gt;3)-[alpha-D-Man-(1-&gt;6)]-alpha-D-Man-(1-&gt;6)]-beta-D-Man-(1-&gt;4)-beta-D-GlcNAc-(1-&gt;4)-alpha-D-GlcNAc-diphospho-di-trans,poly-cis-dolichol + a di-trans,poly-cis-dolichyl phosphate + H(+)</text>
        <dbReference type="Rhea" id="RHEA:29535"/>
        <dbReference type="Rhea" id="RHEA-COMP:19498"/>
        <dbReference type="Rhea" id="RHEA-COMP:19501"/>
        <dbReference type="Rhea" id="RHEA-COMP:19518"/>
        <dbReference type="Rhea" id="RHEA-COMP:19519"/>
        <dbReference type="ChEBI" id="CHEBI:15378"/>
        <dbReference type="ChEBI" id="CHEBI:57683"/>
        <dbReference type="ChEBI" id="CHEBI:58211"/>
        <dbReference type="ChEBI" id="CHEBI:132517"/>
        <dbReference type="ChEBI" id="CHEBI:132519"/>
        <dbReference type="EC" id="2.4.1.260"/>
    </reaction>
    <physiologicalReaction direction="left-to-right" evidence="11">
        <dbReference type="Rhea" id="RHEA:29536"/>
    </physiologicalReaction>
</comment>
<evidence type="ECO:0000256" key="4">
    <source>
        <dbReference type="ARBA" id="ARBA00022676"/>
    </source>
</evidence>
<keyword evidence="7 12" id="KW-0256">Endoplasmic reticulum</keyword>
<organism evidence="14 15">
    <name type="scientific">Reticulomyxa filosa</name>
    <dbReference type="NCBI Taxonomy" id="46433"/>
    <lineage>
        <taxon>Eukaryota</taxon>
        <taxon>Sar</taxon>
        <taxon>Rhizaria</taxon>
        <taxon>Retaria</taxon>
        <taxon>Foraminifera</taxon>
        <taxon>Monothalamids</taxon>
        <taxon>Reticulomyxidae</taxon>
        <taxon>Reticulomyxa</taxon>
    </lineage>
</organism>
<dbReference type="PANTHER" id="PTHR22760:SF1">
    <property type="entry name" value="DOL-P-MAN:MAN(7)GLCNAC(2)-PP-DOL ALPHA-1,6-MANNOSYLTRANSFERASE"/>
    <property type="match status" value="1"/>
</dbReference>
<feature type="transmembrane region" description="Helical" evidence="12">
    <location>
        <begin position="7"/>
        <end position="25"/>
    </location>
</feature>
<dbReference type="PANTHER" id="PTHR22760">
    <property type="entry name" value="GLYCOSYLTRANSFERASE"/>
    <property type="match status" value="1"/>
</dbReference>
<dbReference type="UniPathway" id="UPA00378"/>
<evidence type="ECO:0000256" key="10">
    <source>
        <dbReference type="ARBA" id="ARBA00044721"/>
    </source>
</evidence>
<dbReference type="Proteomes" id="UP000023152">
    <property type="component" value="Unassembled WGS sequence"/>
</dbReference>
<feature type="transmembrane region" description="Helical" evidence="12">
    <location>
        <begin position="301"/>
        <end position="329"/>
    </location>
</feature>
<evidence type="ECO:0000256" key="2">
    <source>
        <dbReference type="ARBA" id="ARBA00004922"/>
    </source>
</evidence>
<keyword evidence="4 12" id="KW-0328">Glycosyltransferase</keyword>
<feature type="compositionally biased region" description="Basic residues" evidence="13">
    <location>
        <begin position="160"/>
        <end position="172"/>
    </location>
</feature>
<keyword evidence="9 12" id="KW-0472">Membrane</keyword>
<evidence type="ECO:0000256" key="11">
    <source>
        <dbReference type="ARBA" id="ARBA00048899"/>
    </source>
</evidence>
<dbReference type="GO" id="GO:0006487">
    <property type="term" value="P:protein N-linked glycosylation"/>
    <property type="evidence" value="ECO:0007669"/>
    <property type="project" value="TreeGrafter"/>
</dbReference>
<feature type="region of interest" description="Disordered" evidence="13">
    <location>
        <begin position="148"/>
        <end position="186"/>
    </location>
</feature>
<comment type="similarity">
    <text evidence="3 12">Belongs to the glycosyltransferase 22 family.</text>
</comment>